<dbReference type="PANTHER" id="PTHR31011">
    <property type="entry name" value="PROTEIN STB2-RELATED"/>
    <property type="match status" value="1"/>
</dbReference>
<feature type="domain" description="STB6-like N-terminal" evidence="3">
    <location>
        <begin position="14"/>
        <end position="154"/>
    </location>
</feature>
<feature type="compositionally biased region" description="Polar residues" evidence="2">
    <location>
        <begin position="728"/>
        <end position="742"/>
    </location>
</feature>
<name>A0A376B4Z7_9ASCO</name>
<proteinExistence type="predicted"/>
<evidence type="ECO:0000313" key="5">
    <source>
        <dbReference type="Proteomes" id="UP000262825"/>
    </source>
</evidence>
<dbReference type="PANTHER" id="PTHR31011:SF2">
    <property type="entry name" value="PROTEIN STB2-RELATED"/>
    <property type="match status" value="1"/>
</dbReference>
<dbReference type="AlphaFoldDB" id="A0A376B4Z7"/>
<accession>A0A376B4Z7</accession>
<keyword evidence="1" id="KW-0175">Coiled coil</keyword>
<dbReference type="VEuPathDB" id="FungiDB:SCODWIG_01527"/>
<evidence type="ECO:0000259" key="3">
    <source>
        <dbReference type="Pfam" id="PF25995"/>
    </source>
</evidence>
<evidence type="ECO:0000256" key="2">
    <source>
        <dbReference type="SAM" id="MobiDB-lite"/>
    </source>
</evidence>
<evidence type="ECO:0000256" key="1">
    <source>
        <dbReference type="SAM" id="Coils"/>
    </source>
</evidence>
<keyword evidence="5" id="KW-1185">Reference proteome</keyword>
<feature type="region of interest" description="Disordered" evidence="2">
    <location>
        <begin position="791"/>
        <end position="815"/>
    </location>
</feature>
<feature type="region of interest" description="Disordered" evidence="2">
    <location>
        <begin position="537"/>
        <end position="565"/>
    </location>
</feature>
<protein>
    <recommendedName>
        <fullName evidence="3">STB6-like N-terminal domain-containing protein</fullName>
    </recommendedName>
</protein>
<dbReference type="Pfam" id="PF25995">
    <property type="entry name" value="STB6_N"/>
    <property type="match status" value="1"/>
</dbReference>
<dbReference type="GO" id="GO:0070822">
    <property type="term" value="C:Sin3-type complex"/>
    <property type="evidence" value="ECO:0007669"/>
    <property type="project" value="TreeGrafter"/>
</dbReference>
<reference evidence="5" key="1">
    <citation type="submission" date="2018-06" db="EMBL/GenBank/DDBJ databases">
        <authorList>
            <person name="Guldener U."/>
        </authorList>
    </citation>
    <scope>NUCLEOTIDE SEQUENCE [LARGE SCALE GENOMIC DNA]</scope>
    <source>
        <strain evidence="5">UTAD17</strain>
    </source>
</reference>
<feature type="compositionally biased region" description="Low complexity" evidence="2">
    <location>
        <begin position="544"/>
        <end position="556"/>
    </location>
</feature>
<sequence length="1014" mass="115805">MEHNTKFNQERVPFLFPEFHVIYKLLSSAPHFRYGCCETVFKGFEIYIVEQWCLDREISSIITSYTGNPDNILHAIKIYLPLNPQFWPPELKNYLSSIVDSSSLQYVPDLGYLFVTNLSQLPFSSSNLNLIHVDGGDIRTVWHNFTNNLNLRRLNCGARSGVMLNKPSSASVDKFLQLYKITKKTVKTNASKNSKSGVDSGGNSTDTNHLFRMTSNNVVDSTALNNNQLAFTDNEINNEYLDNTLTAPPKSLSTMSKKRDNTMAENQQQSVPMLYHPTYTVIELVIYIVQVSLSFFNLLEHKYIDGFYCHKTQQALQRWQKIYGSVYFPALLQSRGLTPNVLSALISLVLTCFYKFIVEDCMPPTGAADPFTEPSLISSAIYHFQKKISSKKSKYGSLGTSSANYSYAYYYGGNTSHHTHGNNYYSNTNNNGGAAPYIFYLDIPLINKLFEVSNSDSKNDFTQLKKVVKSTVKDITKLRKNNSYHLASTEMLTTDLNDLVQTINNCSSTFSNSNGITASLNSHYHNIHHIHHGFHNHLHDADANSNNNSGTNTPSSQHTDHHGSYGIANATVNGVALSMGINHSNGNNDYDTNAQFNTNNDSNNANTTNMNINSNTMNAKVKGSILGWLWNEKDTNGKLKFYYHDFVSYDYNRDYDDDLDYYYALKLKDSKHPENNNDIPQYRMIITTFYKNVYGEKSFGFKKYLENNMDNDSSSVYNRAMNNINFRSISGNKNAGSGTQKHNNNNNNNELNSTNMFKDNSHTFGVYDLKKHGGIDGEYYNGYNYKDKNNQHADDELDGIIPKNSEDNESNISSYNKETSPFDEWFFKEYNRRYSSSDIELEEKQADKIKTRRNSLSLIQDHLEKWNLVTLSGVRMALELKRLNRDTEQELLPTTAINTVSNNTNETPAFYADPDEEFAALKTKVVSLEKNLPVLKRSLDILEARFQDDVENKSSIYKNMKNTIESTISKYNYDLRMLERKIRNVKDNMEQFDIKITGIERTLIEFAKYEGHEK</sequence>
<dbReference type="Proteomes" id="UP000262825">
    <property type="component" value="Unassembled WGS sequence"/>
</dbReference>
<feature type="region of interest" description="Disordered" evidence="2">
    <location>
        <begin position="728"/>
        <end position="756"/>
    </location>
</feature>
<organism evidence="4 5">
    <name type="scientific">Saccharomycodes ludwigii</name>
    <dbReference type="NCBI Taxonomy" id="36035"/>
    <lineage>
        <taxon>Eukaryota</taxon>
        <taxon>Fungi</taxon>
        <taxon>Dikarya</taxon>
        <taxon>Ascomycota</taxon>
        <taxon>Saccharomycotina</taxon>
        <taxon>Saccharomycetes</taxon>
        <taxon>Saccharomycodales</taxon>
        <taxon>Saccharomycodaceae</taxon>
        <taxon>Saccharomycodes</taxon>
    </lineage>
</organism>
<dbReference type="InterPro" id="IPR059025">
    <property type="entry name" value="STB6_N"/>
</dbReference>
<evidence type="ECO:0000313" key="4">
    <source>
        <dbReference type="EMBL" id="SSD59766.1"/>
    </source>
</evidence>
<dbReference type="EMBL" id="UFAJ01000200">
    <property type="protein sequence ID" value="SSD59766.1"/>
    <property type="molecule type" value="Genomic_DNA"/>
</dbReference>
<gene>
    <name evidence="4" type="ORF">SCODWIG_01527</name>
</gene>
<feature type="coiled-coil region" evidence="1">
    <location>
        <begin position="925"/>
        <end position="995"/>
    </location>
</feature>
<dbReference type="InterPro" id="IPR038919">
    <property type="entry name" value="STB2/STB2"/>
</dbReference>